<protein>
    <recommendedName>
        <fullName evidence="3">DUF1642 domain-containing protein</fullName>
    </recommendedName>
</protein>
<evidence type="ECO:0008006" key="3">
    <source>
        <dbReference type="Google" id="ProtNLM"/>
    </source>
</evidence>
<dbReference type="Pfam" id="PF03682">
    <property type="entry name" value="UPF0158"/>
    <property type="match status" value="1"/>
</dbReference>
<keyword evidence="2" id="KW-1185">Reference proteome</keyword>
<evidence type="ECO:0000313" key="2">
    <source>
        <dbReference type="Proteomes" id="UP000707477"/>
    </source>
</evidence>
<name>A0ABX1L6J7_9LACO</name>
<proteinExistence type="predicted"/>
<dbReference type="Proteomes" id="UP000707477">
    <property type="component" value="Unassembled WGS sequence"/>
</dbReference>
<dbReference type="InterPro" id="IPR005361">
    <property type="entry name" value="UPF0158"/>
</dbReference>
<reference evidence="1 2" key="1">
    <citation type="submission" date="2020-03" db="EMBL/GenBank/DDBJ databases">
        <authorList>
            <person name="Zhang Z."/>
            <person name="Guo Z."/>
            <person name="Hou Q."/>
            <person name="Shen X."/>
        </authorList>
    </citation>
    <scope>NUCLEOTIDE SEQUENCE [LARGE SCALE GENOMIC DNA]</scope>
    <source>
        <strain evidence="1 2">HBUAS51329</strain>
    </source>
</reference>
<organism evidence="1 2">
    <name type="scientific">Levilactobacillus tujiorum</name>
    <dbReference type="NCBI Taxonomy" id="2912243"/>
    <lineage>
        <taxon>Bacteria</taxon>
        <taxon>Bacillati</taxon>
        <taxon>Bacillota</taxon>
        <taxon>Bacilli</taxon>
        <taxon>Lactobacillales</taxon>
        <taxon>Lactobacillaceae</taxon>
        <taxon>Levilactobacillus</taxon>
    </lineage>
</organism>
<comment type="caution">
    <text evidence="1">The sequence shown here is derived from an EMBL/GenBank/DDBJ whole genome shotgun (WGS) entry which is preliminary data.</text>
</comment>
<dbReference type="RefSeq" id="WP_168850496.1">
    <property type="nucleotide sequence ID" value="NZ_JAAVSD010000044.1"/>
</dbReference>
<sequence length="133" mass="15730">MKVKFSEVMDAVESAGDDITFYYAKDTQTVVSVMEDGDDGIADDIEEHWDRYIQLPSKYEVNDYHIMEEFIWNLSDEQQQNQLENAISGRGAFRYFRDVVAQFDLTQDWYIFRDTAYEKIGREWCAEHQITAE</sequence>
<gene>
    <name evidence="1" type="ORF">HEQ44_10895</name>
</gene>
<accession>A0ABX1L6J7</accession>
<evidence type="ECO:0000313" key="1">
    <source>
        <dbReference type="EMBL" id="NLR30686.1"/>
    </source>
</evidence>
<dbReference type="EMBL" id="JAAVSD010000044">
    <property type="protein sequence ID" value="NLR30686.1"/>
    <property type="molecule type" value="Genomic_DNA"/>
</dbReference>